<reference evidence="3 5" key="1">
    <citation type="journal article" date="2015" name="Genome Announc.">
        <title>Expanding the biotechnology potential of lactobacilli through comparative genomics of 213 strains and associated genera.</title>
        <authorList>
            <person name="Sun Z."/>
            <person name="Harris H.M."/>
            <person name="McCann A."/>
            <person name="Guo C."/>
            <person name="Argimon S."/>
            <person name="Zhang W."/>
            <person name="Yang X."/>
            <person name="Jeffery I.B."/>
            <person name="Cooney J.C."/>
            <person name="Kagawa T.F."/>
            <person name="Liu W."/>
            <person name="Song Y."/>
            <person name="Salvetti E."/>
            <person name="Wrobel A."/>
            <person name="Rasinkangas P."/>
            <person name="Parkhill J."/>
            <person name="Rea M.C."/>
            <person name="O'Sullivan O."/>
            <person name="Ritari J."/>
            <person name="Douillard F.P."/>
            <person name="Paul Ross R."/>
            <person name="Yang R."/>
            <person name="Briner A.E."/>
            <person name="Felis G.E."/>
            <person name="de Vos W.M."/>
            <person name="Barrangou R."/>
            <person name="Klaenhammer T.R."/>
            <person name="Caufield P.W."/>
            <person name="Cui Y."/>
            <person name="Zhang H."/>
            <person name="O'Toole P.W."/>
        </authorList>
    </citation>
    <scope>NUCLEOTIDE SEQUENCE [LARGE SCALE GENOMIC DNA]</scope>
    <source>
        <strain evidence="3 5">DSM 15353</strain>
    </source>
</reference>
<sequence>MKTAVVTDSASCLTAKESEQYKIKVVPITVIFERQTYLENIDITAAAFYEKMKTETTLPSTTQITPAQMQETYDQLAAEGYDAVISIHLSSGITSFYQNLVNYLPDVTNIKVYPFDSRLAAAAEGGMAKLAARLADAGYSPENIIHELEKFRETTRAYLAVDDLSHLVRTGRLSNASRFVGSLLSIKPVLTFTEEGKILALQKERTMKKAYRSIKDKFADAQAKAQAPLRLTIIHAGAPLMEERWYHDMQQSFPEVTMEQSELGPVIGVHVGSGTMALLWCYDWKQWPIDPNKVEKQTSL</sequence>
<dbReference type="PANTHER" id="PTHR33434">
    <property type="entry name" value="DEGV DOMAIN-CONTAINING PROTEIN DR_1986-RELATED"/>
    <property type="match status" value="1"/>
</dbReference>
<evidence type="ECO:0000313" key="3">
    <source>
        <dbReference type="EMBL" id="KRN79806.1"/>
    </source>
</evidence>
<dbReference type="GO" id="GO:0008289">
    <property type="term" value="F:lipid binding"/>
    <property type="evidence" value="ECO:0007669"/>
    <property type="project" value="UniProtKB-KW"/>
</dbReference>
<dbReference type="PATRIC" id="fig|89059.3.peg.385"/>
<protein>
    <submittedName>
        <fullName evidence="3">DegV family protein</fullName>
    </submittedName>
</protein>
<dbReference type="InterPro" id="IPR043168">
    <property type="entry name" value="DegV_C"/>
</dbReference>
<name>A0A0R2JRV5_9LACO</name>
<dbReference type="OrthoDB" id="9775494at2"/>
<dbReference type="Gene3D" id="3.40.50.10170">
    <property type="match status" value="1"/>
</dbReference>
<dbReference type="RefSeq" id="WP_010498827.1">
    <property type="nucleotide sequence ID" value="NZ_CP173417.1"/>
</dbReference>
<dbReference type="STRING" id="89059.LAC1533_0447"/>
<dbReference type="Gene3D" id="3.30.1180.10">
    <property type="match status" value="1"/>
</dbReference>
<dbReference type="InterPro" id="IPR003797">
    <property type="entry name" value="DegV"/>
</dbReference>
<accession>A0A0R2JRV5</accession>
<dbReference type="InterPro" id="IPR050270">
    <property type="entry name" value="DegV_domain_contain"/>
</dbReference>
<reference evidence="6" key="2">
    <citation type="submission" date="2016-11" db="EMBL/GenBank/DDBJ databases">
        <authorList>
            <person name="Papadimitriou K."/>
        </authorList>
    </citation>
    <scope>NUCLEOTIDE SEQUENCE [LARGE SCALE GENOMIC DNA]</scope>
    <source>
        <strain evidence="6">ACA-DC 1533</strain>
    </source>
</reference>
<evidence type="ECO:0000313" key="6">
    <source>
        <dbReference type="Proteomes" id="UP000190935"/>
    </source>
</evidence>
<dbReference type="PANTHER" id="PTHR33434:SF2">
    <property type="entry name" value="FATTY ACID-BINDING PROTEIN TM_1468"/>
    <property type="match status" value="1"/>
</dbReference>
<evidence type="ECO:0000313" key="5">
    <source>
        <dbReference type="Proteomes" id="UP000051491"/>
    </source>
</evidence>
<dbReference type="SUPFAM" id="SSF82549">
    <property type="entry name" value="DAK1/DegV-like"/>
    <property type="match status" value="1"/>
</dbReference>
<comment type="function">
    <text evidence="1">May bind long-chain fatty acids, such as palmitate, and may play a role in lipid transport or fatty acid metabolism.</text>
</comment>
<evidence type="ECO:0000256" key="1">
    <source>
        <dbReference type="ARBA" id="ARBA00003238"/>
    </source>
</evidence>
<keyword evidence="2" id="KW-0446">Lipid-binding</keyword>
<dbReference type="PROSITE" id="PS51482">
    <property type="entry name" value="DEGV"/>
    <property type="match status" value="1"/>
</dbReference>
<dbReference type="Proteomes" id="UP000051491">
    <property type="component" value="Unassembled WGS sequence"/>
</dbReference>
<dbReference type="Proteomes" id="UP000190935">
    <property type="component" value="Chromosome I"/>
</dbReference>
<reference evidence="4" key="3">
    <citation type="submission" date="2016-11" db="EMBL/GenBank/DDBJ databases">
        <authorList>
            <person name="Jaros S."/>
            <person name="Januszkiewicz K."/>
            <person name="Wedrychowicz H."/>
        </authorList>
    </citation>
    <scope>NUCLEOTIDE SEQUENCE [LARGE SCALE GENOMIC DNA]</scope>
    <source>
        <strain evidence="4">ACA-DC 1533</strain>
    </source>
</reference>
<dbReference type="GeneID" id="95348535"/>
<dbReference type="AlphaFoldDB" id="A0A0R2JRV5"/>
<gene>
    <name evidence="3" type="ORF">IV43_GL000379</name>
    <name evidence="4" type="ORF">LAC1533_0447</name>
</gene>
<dbReference type="Pfam" id="PF02645">
    <property type="entry name" value="DegV"/>
    <property type="match status" value="1"/>
</dbReference>
<dbReference type="EMBL" id="JQBK01000128">
    <property type="protein sequence ID" value="KRN79806.1"/>
    <property type="molecule type" value="Genomic_DNA"/>
</dbReference>
<evidence type="ECO:0000256" key="2">
    <source>
        <dbReference type="ARBA" id="ARBA00023121"/>
    </source>
</evidence>
<evidence type="ECO:0000313" key="4">
    <source>
        <dbReference type="EMBL" id="SFV39867.1"/>
    </source>
</evidence>
<dbReference type="NCBIfam" id="TIGR00762">
    <property type="entry name" value="DegV"/>
    <property type="match status" value="1"/>
</dbReference>
<organism evidence="3 5">
    <name type="scientific">Ligilactobacillus acidipiscis</name>
    <dbReference type="NCBI Taxonomy" id="89059"/>
    <lineage>
        <taxon>Bacteria</taxon>
        <taxon>Bacillati</taxon>
        <taxon>Bacillota</taxon>
        <taxon>Bacilli</taxon>
        <taxon>Lactobacillales</taxon>
        <taxon>Lactobacillaceae</taxon>
        <taxon>Ligilactobacillus</taxon>
    </lineage>
</organism>
<proteinExistence type="predicted"/>
<dbReference type="EMBL" id="LT630287">
    <property type="protein sequence ID" value="SFV39867.1"/>
    <property type="molecule type" value="Genomic_DNA"/>
</dbReference>
<dbReference type="KEGG" id="laca:LAC1533_0447"/>